<dbReference type="PANTHER" id="PTHR14202">
    <property type="entry name" value="60 KDA RIBONUCLEOPROTEIN SSA/RO"/>
    <property type="match status" value="1"/>
</dbReference>
<evidence type="ECO:0000313" key="3">
    <source>
        <dbReference type="Proteomes" id="UP000596742"/>
    </source>
</evidence>
<dbReference type="GO" id="GO:1990904">
    <property type="term" value="C:ribonucleoprotein complex"/>
    <property type="evidence" value="ECO:0007669"/>
    <property type="project" value="TreeGrafter"/>
</dbReference>
<dbReference type="EMBL" id="UYJE01010343">
    <property type="protein sequence ID" value="VDI82363.1"/>
    <property type="molecule type" value="Genomic_DNA"/>
</dbReference>
<name>A0A8B6HNE9_MYTGA</name>
<dbReference type="Pfam" id="PF25045">
    <property type="entry name" value="vWA_Ro60"/>
    <property type="match status" value="1"/>
</dbReference>
<dbReference type="InterPro" id="IPR036465">
    <property type="entry name" value="vWFA_dom_sf"/>
</dbReference>
<dbReference type="InterPro" id="IPR040322">
    <property type="entry name" value="TROVE2"/>
</dbReference>
<sequence>MRVPVLGSTVEILDVAAAIAILTARMENNNQVLAFTNRITCLNICKNDSLLEAIQSFSKIPSGGLDCALPIKWAVEEKTRFDAFIVFTSSESFSGNIHFVNALKDCRSYTNNKDVRVIVVGMTHHGLSIADPSDPLMLDIVGFDKNAPKAIQKFLLTDYQSINSKFSQAGEDFFYN</sequence>
<dbReference type="OrthoDB" id="6098064at2759"/>
<evidence type="ECO:0000259" key="1">
    <source>
        <dbReference type="Pfam" id="PF25045"/>
    </source>
</evidence>
<evidence type="ECO:0000313" key="2">
    <source>
        <dbReference type="EMBL" id="VDI82363.1"/>
    </source>
</evidence>
<dbReference type="InterPro" id="IPR056800">
    <property type="entry name" value="vWA_Ro60"/>
</dbReference>
<dbReference type="GO" id="GO:0003723">
    <property type="term" value="F:RNA binding"/>
    <property type="evidence" value="ECO:0007669"/>
    <property type="project" value="InterPro"/>
</dbReference>
<feature type="domain" description="RNA-binding protein RO60 vWA" evidence="1">
    <location>
        <begin position="1"/>
        <end position="154"/>
    </location>
</feature>
<comment type="caution">
    <text evidence="2">The sequence shown here is derived from an EMBL/GenBank/DDBJ whole genome shotgun (WGS) entry which is preliminary data.</text>
</comment>
<protein>
    <recommendedName>
        <fullName evidence="1">RNA-binding protein RO60 vWA domain-containing protein</fullName>
    </recommendedName>
</protein>
<proteinExistence type="predicted"/>
<dbReference type="PANTHER" id="PTHR14202:SF0">
    <property type="entry name" value="RNA-BINDING PROTEIN RO60"/>
    <property type="match status" value="1"/>
</dbReference>
<reference evidence="2" key="1">
    <citation type="submission" date="2018-11" db="EMBL/GenBank/DDBJ databases">
        <authorList>
            <person name="Alioto T."/>
            <person name="Alioto T."/>
        </authorList>
    </citation>
    <scope>NUCLEOTIDE SEQUENCE</scope>
</reference>
<dbReference type="AlphaFoldDB" id="A0A8B6HNE9"/>
<gene>
    <name evidence="2" type="ORF">MGAL_10B040130</name>
</gene>
<dbReference type="Proteomes" id="UP000596742">
    <property type="component" value="Unassembled WGS sequence"/>
</dbReference>
<dbReference type="SUPFAM" id="SSF53300">
    <property type="entry name" value="vWA-like"/>
    <property type="match status" value="1"/>
</dbReference>
<organism evidence="2 3">
    <name type="scientific">Mytilus galloprovincialis</name>
    <name type="common">Mediterranean mussel</name>
    <dbReference type="NCBI Taxonomy" id="29158"/>
    <lineage>
        <taxon>Eukaryota</taxon>
        <taxon>Metazoa</taxon>
        <taxon>Spiralia</taxon>
        <taxon>Lophotrochozoa</taxon>
        <taxon>Mollusca</taxon>
        <taxon>Bivalvia</taxon>
        <taxon>Autobranchia</taxon>
        <taxon>Pteriomorphia</taxon>
        <taxon>Mytilida</taxon>
        <taxon>Mytiloidea</taxon>
        <taxon>Mytilidae</taxon>
        <taxon>Mytilinae</taxon>
        <taxon>Mytilus</taxon>
    </lineage>
</organism>
<dbReference type="Gene3D" id="3.40.50.410">
    <property type="entry name" value="von Willebrand factor, type A domain"/>
    <property type="match status" value="1"/>
</dbReference>
<keyword evidence="3" id="KW-1185">Reference proteome</keyword>
<accession>A0A8B6HNE9</accession>